<protein>
    <submittedName>
        <fullName evidence="9">Aminoglycoside phosphotransferase APH(3')</fullName>
    </submittedName>
</protein>
<dbReference type="Proteomes" id="UP000632222">
    <property type="component" value="Unassembled WGS sequence"/>
</dbReference>
<evidence type="ECO:0000259" key="8">
    <source>
        <dbReference type="Pfam" id="PF01636"/>
    </source>
</evidence>
<dbReference type="Gene3D" id="3.30.200.20">
    <property type="entry name" value="Phosphorylase Kinase, domain 1"/>
    <property type="match status" value="1"/>
</dbReference>
<feature type="domain" description="Aminoglycoside phosphotransferase" evidence="8">
    <location>
        <begin position="42"/>
        <end position="246"/>
    </location>
</feature>
<dbReference type="NCBIfam" id="NF033068">
    <property type="entry name" value="APH_3p"/>
    <property type="match status" value="1"/>
</dbReference>
<dbReference type="InterPro" id="IPR011009">
    <property type="entry name" value="Kinase-like_dom_sf"/>
</dbReference>
<evidence type="ECO:0000313" key="9">
    <source>
        <dbReference type="EMBL" id="GGJ57229.1"/>
    </source>
</evidence>
<comment type="similarity">
    <text evidence="1 7">Belongs to the aminoglycoside phosphotransferase family.</text>
</comment>
<evidence type="ECO:0000256" key="7">
    <source>
        <dbReference type="PIRNR" id="PIRNR000706"/>
    </source>
</evidence>
<name>A0ABQ2DGY7_9DEIO</name>
<keyword evidence="4 7" id="KW-0418">Kinase</keyword>
<keyword evidence="3 7" id="KW-0547">Nucleotide-binding</keyword>
<dbReference type="Pfam" id="PF01636">
    <property type="entry name" value="APH"/>
    <property type="match status" value="1"/>
</dbReference>
<keyword evidence="2 7" id="KW-0808">Transferase</keyword>
<dbReference type="InterPro" id="IPR002575">
    <property type="entry name" value="Aminoglycoside_PTrfase"/>
</dbReference>
<reference evidence="10" key="1">
    <citation type="journal article" date="2019" name="Int. J. Syst. Evol. Microbiol.">
        <title>The Global Catalogue of Microorganisms (GCM) 10K type strain sequencing project: providing services to taxonomists for standard genome sequencing and annotation.</title>
        <authorList>
            <consortium name="The Broad Institute Genomics Platform"/>
            <consortium name="The Broad Institute Genome Sequencing Center for Infectious Disease"/>
            <person name="Wu L."/>
            <person name="Ma J."/>
        </authorList>
    </citation>
    <scope>NUCLEOTIDE SEQUENCE [LARGE SCALE GENOMIC DNA]</scope>
    <source>
        <strain evidence="10">JCM 14370</strain>
    </source>
</reference>
<evidence type="ECO:0000256" key="3">
    <source>
        <dbReference type="ARBA" id="ARBA00022741"/>
    </source>
</evidence>
<evidence type="ECO:0000313" key="10">
    <source>
        <dbReference type="Proteomes" id="UP000632222"/>
    </source>
</evidence>
<comment type="caution">
    <text evidence="9">The sequence shown here is derived from an EMBL/GenBank/DDBJ whole genome shotgun (WGS) entry which is preliminary data.</text>
</comment>
<evidence type="ECO:0000256" key="1">
    <source>
        <dbReference type="ARBA" id="ARBA00006219"/>
    </source>
</evidence>
<accession>A0ABQ2DGY7</accession>
<dbReference type="InterPro" id="IPR024165">
    <property type="entry name" value="Kan/Strep_kinase"/>
</dbReference>
<evidence type="ECO:0000256" key="2">
    <source>
        <dbReference type="ARBA" id="ARBA00022679"/>
    </source>
</evidence>
<dbReference type="PIRSF" id="PIRSF000706">
    <property type="entry name" value="Kanamycin_kin"/>
    <property type="match status" value="1"/>
</dbReference>
<proteinExistence type="inferred from homology"/>
<keyword evidence="10" id="KW-1185">Reference proteome</keyword>
<organism evidence="9 10">
    <name type="scientific">Deinococcus roseus</name>
    <dbReference type="NCBI Taxonomy" id="392414"/>
    <lineage>
        <taxon>Bacteria</taxon>
        <taxon>Thermotogati</taxon>
        <taxon>Deinococcota</taxon>
        <taxon>Deinococci</taxon>
        <taxon>Deinococcales</taxon>
        <taxon>Deinococcaceae</taxon>
        <taxon>Deinococcus</taxon>
    </lineage>
</organism>
<dbReference type="PANTHER" id="PTHR21310">
    <property type="entry name" value="AMINOGLYCOSIDE PHOSPHOTRANSFERASE-RELATED-RELATED"/>
    <property type="match status" value="1"/>
</dbReference>
<evidence type="ECO:0000256" key="4">
    <source>
        <dbReference type="ARBA" id="ARBA00022777"/>
    </source>
</evidence>
<evidence type="ECO:0000256" key="6">
    <source>
        <dbReference type="ARBA" id="ARBA00023251"/>
    </source>
</evidence>
<dbReference type="Gene3D" id="3.90.1200.10">
    <property type="match status" value="1"/>
</dbReference>
<gene>
    <name evidence="9" type="ORF">GCM10008938_49190</name>
</gene>
<dbReference type="EMBL" id="BMOD01000038">
    <property type="protein sequence ID" value="GGJ57229.1"/>
    <property type="molecule type" value="Genomic_DNA"/>
</dbReference>
<dbReference type="InterPro" id="IPR051678">
    <property type="entry name" value="AGP_Transferase"/>
</dbReference>
<dbReference type="PANTHER" id="PTHR21310:SF41">
    <property type="entry name" value="3'-PHOSPHOTRANSFERASE, PUTATIVE-RELATED"/>
    <property type="match status" value="1"/>
</dbReference>
<dbReference type="CDD" id="cd05150">
    <property type="entry name" value="APH"/>
    <property type="match status" value="1"/>
</dbReference>
<keyword evidence="6 7" id="KW-0046">Antibiotic resistance</keyword>
<dbReference type="SUPFAM" id="SSF56112">
    <property type="entry name" value="Protein kinase-like (PK-like)"/>
    <property type="match status" value="1"/>
</dbReference>
<keyword evidence="5 7" id="KW-0067">ATP-binding</keyword>
<sequence length="256" mass="29120">MLYPDPMTFPFPVPDDLQALIRQETWAEVSVGRSGAWVFAADQKFLKVQRVQTADSLQLEQQKLLWLGQHLPVPAVLHFSQQEGHEFLLTSRIAGQDLSVLAIKDREQAVRWFALSLKRWHSLPVQDCPFDRSVKTRLPEARLRLAAGLVDQTGFAEVSPEDMLEQLEQSIPPEDLVLTHGDYCFPNVLYQDGQLSGFVDVGRAGLSDRHTDLTLALWSTQYNCGPGWEEVFWQEYGLEQLDPQKLAYFSALDGFF</sequence>
<evidence type="ECO:0000256" key="5">
    <source>
        <dbReference type="ARBA" id="ARBA00022840"/>
    </source>
</evidence>